<organism evidence="4 5">
    <name type="scientific">Cohnella nanjingensis</name>
    <dbReference type="NCBI Taxonomy" id="1387779"/>
    <lineage>
        <taxon>Bacteria</taxon>
        <taxon>Bacillati</taxon>
        <taxon>Bacillota</taxon>
        <taxon>Bacilli</taxon>
        <taxon>Bacillales</taxon>
        <taxon>Paenibacillaceae</taxon>
        <taxon>Cohnella</taxon>
    </lineage>
</organism>
<keyword evidence="2 4" id="KW-0418">Kinase</keyword>
<dbReference type="GO" id="GO:0016301">
    <property type="term" value="F:kinase activity"/>
    <property type="evidence" value="ECO:0007669"/>
    <property type="project" value="UniProtKB-KW"/>
</dbReference>
<dbReference type="InterPro" id="IPR029056">
    <property type="entry name" value="Ribokinase-like"/>
</dbReference>
<dbReference type="AlphaFoldDB" id="A0A7X0VDE7"/>
<dbReference type="PROSITE" id="PS00584">
    <property type="entry name" value="PFKB_KINASES_2"/>
    <property type="match status" value="1"/>
</dbReference>
<keyword evidence="1" id="KW-0808">Transferase</keyword>
<sequence length="311" mass="32709">MKIAVIGELNVDVIVTGRDVLPEWNREKLVDSFDVVLGSSSAITAAALASLGADVKFVSVVGDDDFGRQCVRELGRLGVDTSGVVVDPALKTGVTLSLSTPQDRGLLTFPGTIPLLGPGHVPATLLAEVEHVHFGSYFLQDGMRPHWAELFRKARSHGASTSFDTGWDVANAWERSGIDYLLPETDLFIPSEEEFLQLYPAPSLDAAWPLLPEGVRAVAVKRGGSGASLYVPSQTVASVPSFAVRVADTTGAGDNFNAGAIYAYRSGKRGEALLRFACACGAIAVQGVGGTGKLATVAEAERLVREGAVNA</sequence>
<dbReference type="Proteomes" id="UP000547209">
    <property type="component" value="Unassembled WGS sequence"/>
</dbReference>
<name>A0A7X0VDE7_9BACL</name>
<evidence type="ECO:0000313" key="4">
    <source>
        <dbReference type="EMBL" id="MBB6669907.1"/>
    </source>
</evidence>
<evidence type="ECO:0000256" key="1">
    <source>
        <dbReference type="ARBA" id="ARBA00022679"/>
    </source>
</evidence>
<dbReference type="InterPro" id="IPR011611">
    <property type="entry name" value="PfkB_dom"/>
</dbReference>
<comment type="caution">
    <text evidence="4">The sequence shown here is derived from an EMBL/GenBank/DDBJ whole genome shotgun (WGS) entry which is preliminary data.</text>
</comment>
<dbReference type="PANTHER" id="PTHR10584:SF166">
    <property type="entry name" value="RIBOKINASE"/>
    <property type="match status" value="1"/>
</dbReference>
<dbReference type="RefSeq" id="WP_185141349.1">
    <property type="nucleotide sequence ID" value="NZ_JACJVP010000005.1"/>
</dbReference>
<dbReference type="Gene3D" id="3.40.1190.20">
    <property type="match status" value="1"/>
</dbReference>
<keyword evidence="5" id="KW-1185">Reference proteome</keyword>
<accession>A0A7X0VDE7</accession>
<evidence type="ECO:0000313" key="5">
    <source>
        <dbReference type="Proteomes" id="UP000547209"/>
    </source>
</evidence>
<gene>
    <name evidence="4" type="ORF">H7C19_04305</name>
</gene>
<dbReference type="SUPFAM" id="SSF53613">
    <property type="entry name" value="Ribokinase-like"/>
    <property type="match status" value="1"/>
</dbReference>
<protein>
    <submittedName>
        <fullName evidence="4">Sugar kinase</fullName>
    </submittedName>
</protein>
<evidence type="ECO:0000259" key="3">
    <source>
        <dbReference type="Pfam" id="PF00294"/>
    </source>
</evidence>
<evidence type="ECO:0000256" key="2">
    <source>
        <dbReference type="ARBA" id="ARBA00022777"/>
    </source>
</evidence>
<dbReference type="CDD" id="cd01166">
    <property type="entry name" value="KdgK"/>
    <property type="match status" value="1"/>
</dbReference>
<feature type="domain" description="Carbohydrate kinase PfkB" evidence="3">
    <location>
        <begin position="2"/>
        <end position="291"/>
    </location>
</feature>
<reference evidence="4 5" key="1">
    <citation type="submission" date="2020-08" db="EMBL/GenBank/DDBJ databases">
        <title>Cohnella phylogeny.</title>
        <authorList>
            <person name="Dunlap C."/>
        </authorList>
    </citation>
    <scope>NUCLEOTIDE SEQUENCE [LARGE SCALE GENOMIC DNA]</scope>
    <source>
        <strain evidence="4 5">DSM 28246</strain>
    </source>
</reference>
<dbReference type="PANTHER" id="PTHR10584">
    <property type="entry name" value="SUGAR KINASE"/>
    <property type="match status" value="1"/>
</dbReference>
<dbReference type="EMBL" id="JACJVP010000005">
    <property type="protein sequence ID" value="MBB6669907.1"/>
    <property type="molecule type" value="Genomic_DNA"/>
</dbReference>
<dbReference type="Pfam" id="PF00294">
    <property type="entry name" value="PfkB"/>
    <property type="match status" value="1"/>
</dbReference>
<proteinExistence type="predicted"/>
<dbReference type="InterPro" id="IPR002173">
    <property type="entry name" value="Carboh/pur_kinase_PfkB_CS"/>
</dbReference>